<name>A0A0R3CYS2_9BRAD</name>
<dbReference type="AlphaFoldDB" id="A0A0R3CYS2"/>
<dbReference type="Proteomes" id="UP000051380">
    <property type="component" value="Unassembled WGS sequence"/>
</dbReference>
<proteinExistence type="predicted"/>
<gene>
    <name evidence="1" type="ORF">AOQ72_11145</name>
</gene>
<dbReference type="RefSeq" id="WP_057026573.1">
    <property type="nucleotide sequence ID" value="NZ_LJYF01000007.1"/>
</dbReference>
<accession>A0A0R3CYS2</accession>
<evidence type="ECO:0000313" key="1">
    <source>
        <dbReference type="EMBL" id="KRQ00436.1"/>
    </source>
</evidence>
<dbReference type="InterPro" id="IPR019285">
    <property type="entry name" value="DUF2336"/>
</dbReference>
<organism evidence="1 2">
    <name type="scientific">Bradyrhizobium yuanmingense</name>
    <dbReference type="NCBI Taxonomy" id="108015"/>
    <lineage>
        <taxon>Bacteria</taxon>
        <taxon>Pseudomonadati</taxon>
        <taxon>Pseudomonadota</taxon>
        <taxon>Alphaproteobacteria</taxon>
        <taxon>Hyphomicrobiales</taxon>
        <taxon>Nitrobacteraceae</taxon>
        <taxon>Bradyrhizobium</taxon>
    </lineage>
</organism>
<evidence type="ECO:0008006" key="3">
    <source>
        <dbReference type="Google" id="ProtNLM"/>
    </source>
</evidence>
<dbReference type="STRING" id="108015.GA0061099_100285"/>
<dbReference type="Pfam" id="PF10098">
    <property type="entry name" value="DUF2336"/>
    <property type="match status" value="1"/>
</dbReference>
<reference evidence="1 2" key="1">
    <citation type="submission" date="2015-09" db="EMBL/GenBank/DDBJ databases">
        <title>Draft Genome Sequence of the Strain BR 3267 (Bradyrhizobium yuanmingense) recommended as inoculant for cowpea in Brazil.</title>
        <authorList>
            <person name="Simoes-Araujo J.L."/>
            <person name="Zilli J.E."/>
        </authorList>
    </citation>
    <scope>NUCLEOTIDE SEQUENCE [LARGE SCALE GENOMIC DNA]</scope>
    <source>
        <strain evidence="1 2">BR3267</strain>
    </source>
</reference>
<protein>
    <recommendedName>
        <fullName evidence="3">DUF2336 domain-containing protein</fullName>
    </recommendedName>
</protein>
<sequence length="369" mass="39786">MTNSGLSIIDEVESALRIGSPEKGLATARRVTELFLSSAGNFDDEQIALFDDVLERLIGTIELRAIADVAARVALAEISAQLAPVAQAPPSVIRRLANNDEIRIAGPVLQESARLDDGELVKIASAKGEPHLLAVAGRWWLKEIVTDALLARRYPSVSRRLAANPGARVSGKGFAIIVGQAESDPELAVSVGVRVDLPSELRRQLLRSATDAVRTRLLSRAPPHLFEEIQSAIAAVAIGAEREMSAVRDFEGAKRAIAGLKATGQLDEATLLGFARQRRYEETVAALAALSGSTVEVIRPLMQSLREDGLLVPCKAAQLSWETTMAVLECRFATGAMTPADIARTQGHFARMTAENAKRTLRFWQVRAS</sequence>
<dbReference type="EMBL" id="LJYF01000007">
    <property type="protein sequence ID" value="KRQ00436.1"/>
    <property type="molecule type" value="Genomic_DNA"/>
</dbReference>
<dbReference type="OrthoDB" id="7888976at2"/>
<evidence type="ECO:0000313" key="2">
    <source>
        <dbReference type="Proteomes" id="UP000051380"/>
    </source>
</evidence>
<comment type="caution">
    <text evidence="1">The sequence shown here is derived from an EMBL/GenBank/DDBJ whole genome shotgun (WGS) entry which is preliminary data.</text>
</comment>